<accession>A0A6J6X8P6</accession>
<dbReference type="EMBL" id="CAFAAG010000043">
    <property type="protein sequence ID" value="CAB4791794.1"/>
    <property type="molecule type" value="Genomic_DNA"/>
</dbReference>
<dbReference type="AlphaFoldDB" id="A0A6J6X8P6"/>
<dbReference type="InterPro" id="IPR036052">
    <property type="entry name" value="TrpB-like_PALP_sf"/>
</dbReference>
<evidence type="ECO:0000313" key="2">
    <source>
        <dbReference type="EMBL" id="CAB4791794.1"/>
    </source>
</evidence>
<evidence type="ECO:0000259" key="1">
    <source>
        <dbReference type="Pfam" id="PF00291"/>
    </source>
</evidence>
<dbReference type="SUPFAM" id="SSF53686">
    <property type="entry name" value="Tryptophan synthase beta subunit-like PLP-dependent enzymes"/>
    <property type="match status" value="1"/>
</dbReference>
<feature type="domain" description="Tryptophan synthase beta chain-like PALP" evidence="1">
    <location>
        <begin position="121"/>
        <end position="314"/>
    </location>
</feature>
<sequence>MNSTTAIAQDSNALISQLGLADSVVDADAVNESVRKCAANNVVLPTFAQLANPALIASDVAKGVDKNAPDARNLFRVHWFNDMQGNRVNVPDHVVLPKSLTGIDSPIVVMFGDRFPMITAHKVLAAYSCLAPRVITGQFNPTTQRAVWPSTGNYARGGVAISRITGARGVAVLPAGMSQERFDWLDKWTSDPSDIIRTPGTESNVKEIYDACNEMKRDPQNFIFNQFCEFGNYLGHFEVTGQALASVYQHVAKSMNNPNLRLAAFTSATGSAGTIGAGDRLKEMFGTKIVAVEALECPTMLENGFGEHNIQGIGDKHIPLIHNVMNTDVIAAVSDRATDELDVLFNTQAGCDYLVNRKHVPKEIVDTLQHFGFSAICNVIAAIKTAKLLGLGVDDVLITIATDGADLYPSERVKTMARRFNNKFGEVEAAEIFAEHLGTVTTESMIDCTEQDRNRIFNLGYYTWVEQQGTPLSVFEARRSQTFWRNLRRYVPVWDSLIDEFNSRVAKAK</sequence>
<organism evidence="2">
    <name type="scientific">freshwater metagenome</name>
    <dbReference type="NCBI Taxonomy" id="449393"/>
    <lineage>
        <taxon>unclassified sequences</taxon>
        <taxon>metagenomes</taxon>
        <taxon>ecological metagenomes</taxon>
    </lineage>
</organism>
<proteinExistence type="predicted"/>
<dbReference type="InterPro" id="IPR001926">
    <property type="entry name" value="TrpB-like_PALP"/>
</dbReference>
<dbReference type="Gene3D" id="3.40.50.1100">
    <property type="match status" value="2"/>
</dbReference>
<reference evidence="2" key="1">
    <citation type="submission" date="2020-05" db="EMBL/GenBank/DDBJ databases">
        <authorList>
            <person name="Chiriac C."/>
            <person name="Salcher M."/>
            <person name="Ghai R."/>
            <person name="Kavagutti S V."/>
        </authorList>
    </citation>
    <scope>NUCLEOTIDE SEQUENCE</scope>
</reference>
<dbReference type="InterPro" id="IPR050214">
    <property type="entry name" value="Cys_Synth/Cystath_Beta-Synth"/>
</dbReference>
<protein>
    <submittedName>
        <fullName evidence="2">Unannotated protein</fullName>
    </submittedName>
</protein>
<dbReference type="PANTHER" id="PTHR10314">
    <property type="entry name" value="CYSTATHIONINE BETA-SYNTHASE"/>
    <property type="match status" value="1"/>
</dbReference>
<name>A0A6J6X8P6_9ZZZZ</name>
<dbReference type="Pfam" id="PF00291">
    <property type="entry name" value="PALP"/>
    <property type="match status" value="1"/>
</dbReference>
<gene>
    <name evidence="2" type="ORF">UFOPK2975_00698</name>
</gene>